<dbReference type="InParanoid" id="K1QWF3"/>
<organism evidence="1">
    <name type="scientific">Magallana gigas</name>
    <name type="common">Pacific oyster</name>
    <name type="synonym">Crassostrea gigas</name>
    <dbReference type="NCBI Taxonomy" id="29159"/>
    <lineage>
        <taxon>Eukaryota</taxon>
        <taxon>Metazoa</taxon>
        <taxon>Spiralia</taxon>
        <taxon>Lophotrochozoa</taxon>
        <taxon>Mollusca</taxon>
        <taxon>Bivalvia</taxon>
        <taxon>Autobranchia</taxon>
        <taxon>Pteriomorphia</taxon>
        <taxon>Ostreida</taxon>
        <taxon>Ostreoidea</taxon>
        <taxon>Ostreidae</taxon>
        <taxon>Magallana</taxon>
    </lineage>
</organism>
<name>K1QWF3_MAGGI</name>
<reference evidence="1" key="1">
    <citation type="journal article" date="2012" name="Nature">
        <title>The oyster genome reveals stress adaptation and complexity of shell formation.</title>
        <authorList>
            <person name="Zhang G."/>
            <person name="Fang X."/>
            <person name="Guo X."/>
            <person name="Li L."/>
            <person name="Luo R."/>
            <person name="Xu F."/>
            <person name="Yang P."/>
            <person name="Zhang L."/>
            <person name="Wang X."/>
            <person name="Qi H."/>
            <person name="Xiong Z."/>
            <person name="Que H."/>
            <person name="Xie Y."/>
            <person name="Holland P.W."/>
            <person name="Paps J."/>
            <person name="Zhu Y."/>
            <person name="Wu F."/>
            <person name="Chen Y."/>
            <person name="Wang J."/>
            <person name="Peng C."/>
            <person name="Meng J."/>
            <person name="Yang L."/>
            <person name="Liu J."/>
            <person name="Wen B."/>
            <person name="Zhang N."/>
            <person name="Huang Z."/>
            <person name="Zhu Q."/>
            <person name="Feng Y."/>
            <person name="Mount A."/>
            <person name="Hedgecock D."/>
            <person name="Xu Z."/>
            <person name="Liu Y."/>
            <person name="Domazet-Loso T."/>
            <person name="Du Y."/>
            <person name="Sun X."/>
            <person name="Zhang S."/>
            <person name="Liu B."/>
            <person name="Cheng P."/>
            <person name="Jiang X."/>
            <person name="Li J."/>
            <person name="Fan D."/>
            <person name="Wang W."/>
            <person name="Fu W."/>
            <person name="Wang T."/>
            <person name="Wang B."/>
            <person name="Zhang J."/>
            <person name="Peng Z."/>
            <person name="Li Y."/>
            <person name="Li N."/>
            <person name="Wang J."/>
            <person name="Chen M."/>
            <person name="He Y."/>
            <person name="Tan F."/>
            <person name="Song X."/>
            <person name="Zheng Q."/>
            <person name="Huang R."/>
            <person name="Yang H."/>
            <person name="Du X."/>
            <person name="Chen L."/>
            <person name="Yang M."/>
            <person name="Gaffney P.M."/>
            <person name="Wang S."/>
            <person name="Luo L."/>
            <person name="She Z."/>
            <person name="Ming Y."/>
            <person name="Huang W."/>
            <person name="Zhang S."/>
            <person name="Huang B."/>
            <person name="Zhang Y."/>
            <person name="Qu T."/>
            <person name="Ni P."/>
            <person name="Miao G."/>
            <person name="Wang J."/>
            <person name="Wang Q."/>
            <person name="Steinberg C.E."/>
            <person name="Wang H."/>
            <person name="Li N."/>
            <person name="Qian L."/>
            <person name="Zhang G."/>
            <person name="Li Y."/>
            <person name="Yang H."/>
            <person name="Liu X."/>
            <person name="Wang J."/>
            <person name="Yin Y."/>
            <person name="Wang J."/>
        </authorList>
    </citation>
    <scope>NUCLEOTIDE SEQUENCE [LARGE SCALE GENOMIC DNA]</scope>
    <source>
        <strain evidence="1">05x7-T-G4-1.051#20</strain>
    </source>
</reference>
<dbReference type="Gene3D" id="1.20.90.10">
    <property type="entry name" value="Phospholipase A2 domain"/>
    <property type="match status" value="1"/>
</dbReference>
<evidence type="ECO:0000313" key="1">
    <source>
        <dbReference type="EMBL" id="EKC37983.1"/>
    </source>
</evidence>
<dbReference type="InterPro" id="IPR036444">
    <property type="entry name" value="PLipase_A2_dom_sf"/>
</dbReference>
<dbReference type="InterPro" id="IPR038875">
    <property type="entry name" value="PLA2_conodipine-like"/>
</dbReference>
<dbReference type="GO" id="GO:0050482">
    <property type="term" value="P:arachidonate secretion"/>
    <property type="evidence" value="ECO:0007669"/>
    <property type="project" value="InterPro"/>
</dbReference>
<dbReference type="HOGENOM" id="CLU_125648_0_0_1"/>
<dbReference type="EMBL" id="JH817090">
    <property type="protein sequence ID" value="EKC37983.1"/>
    <property type="molecule type" value="Genomic_DNA"/>
</dbReference>
<dbReference type="SUPFAM" id="SSF48619">
    <property type="entry name" value="Phospholipase A2, PLA2"/>
    <property type="match status" value="1"/>
</dbReference>
<dbReference type="PANTHER" id="PTHR37687:SF1">
    <property type="entry name" value="AGAP006772-PA"/>
    <property type="match status" value="1"/>
</dbReference>
<gene>
    <name evidence="1" type="ORF">CGI_10025563</name>
</gene>
<dbReference type="AlphaFoldDB" id="K1QWF3"/>
<proteinExistence type="predicted"/>
<dbReference type="GO" id="GO:0004623">
    <property type="term" value="F:phospholipase A2 activity"/>
    <property type="evidence" value="ECO:0007669"/>
    <property type="project" value="InterPro"/>
</dbReference>
<dbReference type="PANTHER" id="PTHR37687">
    <property type="entry name" value="AGAP006772-PA"/>
    <property type="match status" value="1"/>
</dbReference>
<accession>K1QWF3</accession>
<sequence>MLHIFIVQKTDQIMQFSVYLFFLVVFTGSVFGGDFCMDHAPSGAVDGCSVPLLHFDYEAQFTPSCNKHDVCYDCGHRFGYDRSTCDKMFLNHMLATCTGKKRLVNCQHSAEIFWSAVRVGAYFHYHETAPAYCSEPWISQCLA</sequence>
<dbReference type="GO" id="GO:0006644">
    <property type="term" value="P:phospholipid metabolic process"/>
    <property type="evidence" value="ECO:0007669"/>
    <property type="project" value="InterPro"/>
</dbReference>
<protein>
    <submittedName>
        <fullName evidence="1">Uncharacterized protein</fullName>
    </submittedName>
</protein>